<dbReference type="Proteomes" id="UP000198956">
    <property type="component" value="Unassembled WGS sequence"/>
</dbReference>
<dbReference type="AlphaFoldDB" id="A0A1G7WSV7"/>
<protein>
    <submittedName>
        <fullName evidence="1">Uncharacterized protein</fullName>
    </submittedName>
</protein>
<proteinExistence type="predicted"/>
<dbReference type="RefSeq" id="WP_091259751.1">
    <property type="nucleotide sequence ID" value="NZ_FNDE01000002.1"/>
</dbReference>
<organism evidence="1 2">
    <name type="scientific">Aneurinibacillus thermoaerophilus</name>
    <dbReference type="NCBI Taxonomy" id="143495"/>
    <lineage>
        <taxon>Bacteria</taxon>
        <taxon>Bacillati</taxon>
        <taxon>Bacillota</taxon>
        <taxon>Bacilli</taxon>
        <taxon>Bacillales</taxon>
        <taxon>Paenibacillaceae</taxon>
        <taxon>Aneurinibacillus group</taxon>
        <taxon>Aneurinibacillus</taxon>
    </lineage>
</organism>
<name>A0A1G7WSV7_ANETH</name>
<sequence length="89" mass="10352">MLVKERILHENQSLHLHMMYKRHHRAGVKGMETVTQPSHPSHKITEIEGKYGTIKVFKSQREVSKTDEDIHSLIARVLLMKQKRLANNG</sequence>
<dbReference type="OrthoDB" id="2989683at2"/>
<dbReference type="EMBL" id="FNDE01000002">
    <property type="protein sequence ID" value="SDG74340.1"/>
    <property type="molecule type" value="Genomic_DNA"/>
</dbReference>
<gene>
    <name evidence="1" type="ORF">SAMN04489735_100273</name>
</gene>
<evidence type="ECO:0000313" key="2">
    <source>
        <dbReference type="Proteomes" id="UP000198956"/>
    </source>
</evidence>
<accession>A0A1G7WSV7</accession>
<reference evidence="1 2" key="1">
    <citation type="submission" date="2016-10" db="EMBL/GenBank/DDBJ databases">
        <authorList>
            <person name="de Groot N.N."/>
        </authorList>
    </citation>
    <scope>NUCLEOTIDE SEQUENCE [LARGE SCALE GENOMIC DNA]</scope>
    <source>
        <strain evidence="1 2">L 420-91</strain>
    </source>
</reference>
<evidence type="ECO:0000313" key="1">
    <source>
        <dbReference type="EMBL" id="SDG74340.1"/>
    </source>
</evidence>